<evidence type="ECO:0000313" key="2">
    <source>
        <dbReference type="Proteomes" id="UP001208567"/>
    </source>
</evidence>
<accession>A0ABQ5N972</accession>
<dbReference type="SUPFAM" id="SSF53474">
    <property type="entry name" value="alpha/beta-Hydrolases"/>
    <property type="match status" value="1"/>
</dbReference>
<dbReference type="EMBL" id="BRXR01000001">
    <property type="protein sequence ID" value="GLC31642.1"/>
    <property type="molecule type" value="Genomic_DNA"/>
</dbReference>
<protein>
    <submittedName>
        <fullName evidence="1">Alpha-xylosidase</fullName>
    </submittedName>
</protein>
<dbReference type="InterPro" id="IPR000801">
    <property type="entry name" value="Esterase-like"/>
</dbReference>
<evidence type="ECO:0000313" key="1">
    <source>
        <dbReference type="EMBL" id="GLC31642.1"/>
    </source>
</evidence>
<dbReference type="RefSeq" id="WP_264850973.1">
    <property type="nucleotide sequence ID" value="NZ_BRXR01000001.1"/>
</dbReference>
<dbReference type="InterPro" id="IPR029058">
    <property type="entry name" value="AB_hydrolase_fold"/>
</dbReference>
<dbReference type="Pfam" id="PF00756">
    <property type="entry name" value="Esterase"/>
    <property type="match status" value="1"/>
</dbReference>
<comment type="caution">
    <text evidence="1">The sequence shown here is derived from an EMBL/GenBank/DDBJ whole genome shotgun (WGS) entry which is preliminary data.</text>
</comment>
<proteinExistence type="predicted"/>
<dbReference type="PANTHER" id="PTHR48098:SF1">
    <property type="entry name" value="DIACYLGLYCEROL ACYLTRANSFERASE_MYCOLYLTRANSFERASE AG85A"/>
    <property type="match status" value="1"/>
</dbReference>
<keyword evidence="2" id="KW-1185">Reference proteome</keyword>
<gene>
    <name evidence="1" type="primary">xynC_1</name>
    <name evidence="1" type="ORF">bsdE14_30520</name>
</gene>
<dbReference type="Gene3D" id="3.40.50.1820">
    <property type="entry name" value="alpha/beta hydrolase"/>
    <property type="match status" value="1"/>
</dbReference>
<dbReference type="Proteomes" id="UP001208567">
    <property type="component" value="Unassembled WGS sequence"/>
</dbReference>
<reference evidence="1 2" key="1">
    <citation type="journal article" date="2024" name="Int. J. Syst. Evol. Microbiol.">
        <title>Clostridium omnivorum sp. nov., isolated from anoxic soil under the treatment of reductive soil disinfestation.</title>
        <authorList>
            <person name="Ueki A."/>
            <person name="Tonouchi A."/>
            <person name="Kaku N."/>
            <person name="Honma S."/>
            <person name="Ueki K."/>
        </authorList>
    </citation>
    <scope>NUCLEOTIDE SEQUENCE [LARGE SCALE GENOMIC DNA]</scope>
    <source>
        <strain evidence="1 2">E14</strain>
    </source>
</reference>
<sequence>MAILQVNFNSKSLMKSVPILVILPTDKEPSPGMPFVEDKPYKTLYLLHGIYGDYMNWLSHTRIQKWAEEKNLAVVMPSGDNSFYVDNPRPGNFYGEFIGKELVEITRKMFNLSHKREDTFIAGLSMGGFGAIRNGLKYNENFGCIAGLSSALTLEQTLNMPYDERSLIGNRAYFENCFGDLNEAVKSDKNPTVLVELIKEKMQQDSSIHFPKIYMACGTEDSLVVANRNFRDFLISNGIDVTYEEGPGEHNWEFWDTYIKRVLEWLPLED</sequence>
<organism evidence="1 2">
    <name type="scientific">Clostridium omnivorum</name>
    <dbReference type="NCBI Taxonomy" id="1604902"/>
    <lineage>
        <taxon>Bacteria</taxon>
        <taxon>Bacillati</taxon>
        <taxon>Bacillota</taxon>
        <taxon>Clostridia</taxon>
        <taxon>Eubacteriales</taxon>
        <taxon>Clostridiaceae</taxon>
        <taxon>Clostridium</taxon>
    </lineage>
</organism>
<name>A0ABQ5N972_9CLOT</name>
<dbReference type="PANTHER" id="PTHR48098">
    <property type="entry name" value="ENTEROCHELIN ESTERASE-RELATED"/>
    <property type="match status" value="1"/>
</dbReference>
<dbReference type="InterPro" id="IPR050583">
    <property type="entry name" value="Mycobacterial_A85_antigen"/>
</dbReference>